<dbReference type="EMBL" id="KZ352254">
    <property type="protein sequence ID" value="PIO62321.1"/>
    <property type="molecule type" value="Genomic_DNA"/>
</dbReference>
<accession>A0A2G9TWC8</accession>
<dbReference type="PROSITE" id="PS00028">
    <property type="entry name" value="ZINC_FINGER_C2H2_1"/>
    <property type="match status" value="1"/>
</dbReference>
<keyword evidence="3" id="KW-1185">Reference proteome</keyword>
<organism evidence="2 3">
    <name type="scientific">Teladorsagia circumcincta</name>
    <name type="common">Brown stomach worm</name>
    <name type="synonym">Ostertagia circumcincta</name>
    <dbReference type="NCBI Taxonomy" id="45464"/>
    <lineage>
        <taxon>Eukaryota</taxon>
        <taxon>Metazoa</taxon>
        <taxon>Ecdysozoa</taxon>
        <taxon>Nematoda</taxon>
        <taxon>Chromadorea</taxon>
        <taxon>Rhabditida</taxon>
        <taxon>Rhabditina</taxon>
        <taxon>Rhabditomorpha</taxon>
        <taxon>Strongyloidea</taxon>
        <taxon>Trichostrongylidae</taxon>
        <taxon>Teladorsagia</taxon>
    </lineage>
</organism>
<reference evidence="2 3" key="1">
    <citation type="submission" date="2015-09" db="EMBL/GenBank/DDBJ databases">
        <title>Draft genome of the parasitic nematode Teladorsagia circumcincta isolate WARC Sus (inbred).</title>
        <authorList>
            <person name="Mitreva M."/>
        </authorList>
    </citation>
    <scope>NUCLEOTIDE SEQUENCE [LARGE SCALE GENOMIC DNA]</scope>
    <source>
        <strain evidence="2 3">S</strain>
    </source>
</reference>
<proteinExistence type="predicted"/>
<evidence type="ECO:0000313" key="2">
    <source>
        <dbReference type="EMBL" id="PIO62321.1"/>
    </source>
</evidence>
<feature type="non-terminal residue" evidence="2">
    <location>
        <position position="67"/>
    </location>
</feature>
<protein>
    <recommendedName>
        <fullName evidence="1">C2H2-type domain-containing protein</fullName>
    </recommendedName>
</protein>
<dbReference type="Proteomes" id="UP000230423">
    <property type="component" value="Unassembled WGS sequence"/>
</dbReference>
<evidence type="ECO:0000259" key="1">
    <source>
        <dbReference type="PROSITE" id="PS00028"/>
    </source>
</evidence>
<evidence type="ECO:0000313" key="3">
    <source>
        <dbReference type="Proteomes" id="UP000230423"/>
    </source>
</evidence>
<feature type="domain" description="C2H2-type" evidence="1">
    <location>
        <begin position="28"/>
        <end position="49"/>
    </location>
</feature>
<gene>
    <name evidence="2" type="ORF">TELCIR_16128</name>
</gene>
<sequence>MTRCRDDPPIAVVETEIQEDDEPTHLKCASCGNRFKSAWGLLCHLTEFHRMMLYKIDEEPDQSTSKE</sequence>
<dbReference type="OrthoDB" id="6730379at2759"/>
<dbReference type="AlphaFoldDB" id="A0A2G9TWC8"/>
<name>A0A2G9TWC8_TELCI</name>
<dbReference type="InterPro" id="IPR013087">
    <property type="entry name" value="Znf_C2H2_type"/>
</dbReference>